<feature type="domain" description="PBP" evidence="3">
    <location>
        <begin position="41"/>
        <end position="287"/>
    </location>
</feature>
<proteinExistence type="predicted"/>
<dbReference type="EMBL" id="CP019285">
    <property type="protein sequence ID" value="APW98533.1"/>
    <property type="molecule type" value="Genomic_DNA"/>
</dbReference>
<organism evidence="4 5">
    <name type="scientific">Natronobacterium lacisalsi AJ5</name>
    <dbReference type="NCBI Taxonomy" id="358396"/>
    <lineage>
        <taxon>Archaea</taxon>
        <taxon>Methanobacteriati</taxon>
        <taxon>Methanobacteriota</taxon>
        <taxon>Stenosarchaea group</taxon>
        <taxon>Halobacteria</taxon>
        <taxon>Halobacteriales</taxon>
        <taxon>Natrialbaceae</taxon>
        <taxon>Natronobacterium</taxon>
    </lineage>
</organism>
<keyword evidence="1" id="KW-0813">Transport</keyword>
<dbReference type="InterPro" id="IPR050811">
    <property type="entry name" value="Phosphate_ABC_transporter"/>
</dbReference>
<dbReference type="InterPro" id="IPR024370">
    <property type="entry name" value="PBP_domain"/>
</dbReference>
<dbReference type="AlphaFoldDB" id="A0A1P8LRZ2"/>
<accession>A0A1P8LRZ2</accession>
<dbReference type="PROSITE" id="PS51257">
    <property type="entry name" value="PROKAR_LIPOPROTEIN"/>
    <property type="match status" value="1"/>
</dbReference>
<keyword evidence="2" id="KW-0732">Signal</keyword>
<gene>
    <name evidence="4" type="ORF">CHINAEXTREME_12445</name>
</gene>
<dbReference type="GeneID" id="30921947"/>
<evidence type="ECO:0000313" key="4">
    <source>
        <dbReference type="EMBL" id="APW98533.1"/>
    </source>
</evidence>
<name>A0A1P8LRZ2_NATLA</name>
<dbReference type="PANTHER" id="PTHR30570">
    <property type="entry name" value="PERIPLASMIC PHOSPHATE BINDING COMPONENT OF PHOSPHATE ABC TRANSPORTER"/>
    <property type="match status" value="1"/>
</dbReference>
<evidence type="ECO:0000259" key="3">
    <source>
        <dbReference type="Pfam" id="PF12849"/>
    </source>
</evidence>
<evidence type="ECO:0000313" key="5">
    <source>
        <dbReference type="Proteomes" id="UP000186547"/>
    </source>
</evidence>
<dbReference type="SUPFAM" id="SSF53850">
    <property type="entry name" value="Periplasmic binding protein-like II"/>
    <property type="match status" value="1"/>
</dbReference>
<dbReference type="PANTHER" id="PTHR30570:SF1">
    <property type="entry name" value="PHOSPHATE-BINDING PROTEIN PSTS"/>
    <property type="match status" value="1"/>
</dbReference>
<dbReference type="KEGG" id="hlc:CHINAEXTREME12445"/>
<sequence length="325" mass="35943">MSKDSTGEPSSGLGRRRFLAGSAAVASTGLAGCAGTLADRAREVNVAGSSTVFPITEVVASEFSKERDDVTVSISQTGTGGGFSNFFCPGMTDINNASRGIADVEREQCGENGIDPIEFTVATDALTVVVSPDLEEVDCLTVEELREFWREGGADRWSDVRDEWPDEEIEFFGADTTSGTFDYFAETILEEDDTHRTDYHATERDRTIVQGIQGNQYAMGYFGFAYYDENPEQVKGLEIDDGDGCVGPSLETAREGEYTPLSRPLYIYAARESLERPEVRDFVRFYLERSSTDLINEVGYVPVSEEVRDENLEKFEEVVEEVVDE</sequence>
<protein>
    <submittedName>
        <fullName evidence="4">Phosphate ABC transporter substrate-binding protein</fullName>
    </submittedName>
</protein>
<dbReference type="RefSeq" id="WP_044962147.1">
    <property type="nucleotide sequence ID" value="NZ_AOLZ01000038.1"/>
</dbReference>
<evidence type="ECO:0000256" key="2">
    <source>
        <dbReference type="ARBA" id="ARBA00022729"/>
    </source>
</evidence>
<dbReference type="InterPro" id="IPR006311">
    <property type="entry name" value="TAT_signal"/>
</dbReference>
<dbReference type="PROSITE" id="PS51318">
    <property type="entry name" value="TAT"/>
    <property type="match status" value="1"/>
</dbReference>
<dbReference type="Gene3D" id="3.40.190.10">
    <property type="entry name" value="Periplasmic binding protein-like II"/>
    <property type="match status" value="2"/>
</dbReference>
<dbReference type="Pfam" id="PF12849">
    <property type="entry name" value="PBP_like_2"/>
    <property type="match status" value="1"/>
</dbReference>
<dbReference type="Proteomes" id="UP000186547">
    <property type="component" value="Chromosome"/>
</dbReference>
<evidence type="ECO:0000256" key="1">
    <source>
        <dbReference type="ARBA" id="ARBA00022448"/>
    </source>
</evidence>
<dbReference type="CDD" id="cd13654">
    <property type="entry name" value="PBP2_phosphate_like_2"/>
    <property type="match status" value="1"/>
</dbReference>
<reference evidence="4 5" key="1">
    <citation type="journal article" date="2011" name="J. Bacteriol.">
        <title>Genome sequence of Halobiforma lacisalsi AJ5, an extremely halophilic archaeon which harbors a bop gene.</title>
        <authorList>
            <person name="Jiang X."/>
            <person name="Wang S."/>
            <person name="Cheng H."/>
            <person name="Huo Y."/>
            <person name="Zhang X."/>
            <person name="Zhu X."/>
            <person name="Han X."/>
            <person name="Ni P."/>
            <person name="Wu M."/>
        </authorList>
    </citation>
    <scope>NUCLEOTIDE SEQUENCE [LARGE SCALE GENOMIC DNA]</scope>
    <source>
        <strain evidence="4 5">AJ5</strain>
    </source>
</reference>
<dbReference type="NCBIfam" id="TIGR02136">
    <property type="entry name" value="ptsS_2"/>
    <property type="match status" value="1"/>
</dbReference>
<dbReference type="GO" id="GO:0042301">
    <property type="term" value="F:phosphate ion binding"/>
    <property type="evidence" value="ECO:0007669"/>
    <property type="project" value="InterPro"/>
</dbReference>
<dbReference type="InterPro" id="IPR011862">
    <property type="entry name" value="Phos-bd"/>
</dbReference>